<dbReference type="EMBL" id="JALBCA010000005">
    <property type="protein sequence ID" value="KAI2392712.1"/>
    <property type="molecule type" value="Genomic_DNA"/>
</dbReference>
<reference evidence="1" key="1">
    <citation type="journal article" date="2022" name="bioRxiv">
        <title>Population genetic analysis of Ophidiomyces ophidiicola, the causative agent of snake fungal disease, indicates recent introductions to the USA.</title>
        <authorList>
            <person name="Ladner J.T."/>
            <person name="Palmer J.M."/>
            <person name="Ettinger C.L."/>
            <person name="Stajich J.E."/>
            <person name="Farrell T.M."/>
            <person name="Glorioso B.M."/>
            <person name="Lawson B."/>
            <person name="Price S.J."/>
            <person name="Stengle A.G."/>
            <person name="Grear D.A."/>
            <person name="Lorch J.M."/>
        </authorList>
    </citation>
    <scope>NUCLEOTIDE SEQUENCE</scope>
    <source>
        <strain evidence="1">NWHC 24266-5</strain>
    </source>
</reference>
<sequence length="944" mass="106784">MQLDIQLLRENAEHFRRGLQQVYAQAGRTFNWPLNPTTGWSVTSKRINPQRLFCAVLDRGGYHQVSSNKRHWWAVAQDLGIKPGLAGTLSFHIRQLYRERLLDLELQATAAAGSVSAAGNAPASISGPPLSLPPPPPTTPQQPSTVPPPPPPQQTPLPSTPTSVPPALSSTPLPSTPPSEPPQSSQPSRPSEEMATPMAGAVNAAAQDAPAEIPTPGEPSVVLDYTGGDIYHRAYMGIRSELPQEVQFGLQVMLRASDVHQDAMLFENYPFLMEALLRQVLKIGNIVYGVEWEPNYDYAYFDEEYKKNARFDDLCTEGTFDLLHRIRRLRVILPSDNLFDDETRARLDAVTNASLVLRNMCQVAANANFMDVVCMARDCATIVLKLPNRGIFQELKNNILEMVIEACPWWGLWPVDPLFITLLEYLGSKDRFQLLCALRALVMFSYELEGVKKFGLAKCTVLDVMNYLLLENDPELMSSTLDFVYQYVCEPDNVEFLVNNIDLPTTLIPRLVKLLLYGAERQQDLRVYQAQQQHQLSNKISIPPLNCIQDFLEFKEPDRTSRWAQCLFIEDSQGEIAQRAVWLAYQQTFTGHLKPNDSPLLAAPEFINTVTHAFKIARARVISDGEQGQKFVIQGIRPRATCRNMSGFPYLYCNWRVAKQPASPSTSPANPDANATTGNGLVNNYKPPTVEDEADAVPYLSYDRSIVTTHLPAYEKKARDPELEKQRSEETPAAIPQSLDLDTLTFTGHTLNDPDLEYCNRVFTDPQVFRRHVLCVHMGIRNATDGNWYPFSRFKKTPNPVCRWDNCEALKTPTWDLNHAATHVSTHLPPLRDMNDTELEWNRSFYYPKRFIAWDYFVTPCDENKEPYGIAYKALLILRNILQNAPQGKPTGRFEGSQSWGVALFYSQRARLLELADLNPTLRKEIFDFVNDIDNSRWGFVFEL</sequence>
<gene>
    <name evidence="1" type="primary">RSC9</name>
    <name evidence="1" type="ORF">LOY88_000508</name>
</gene>
<proteinExistence type="predicted"/>
<evidence type="ECO:0000313" key="1">
    <source>
        <dbReference type="EMBL" id="KAI2392712.1"/>
    </source>
</evidence>
<protein>
    <submittedName>
        <fullName evidence="1">Chromatin structure-remodeling complex protein rsc9</fullName>
    </submittedName>
</protein>
<organism evidence="1">
    <name type="scientific">Ophidiomyces ophidiicola</name>
    <dbReference type="NCBI Taxonomy" id="1387563"/>
    <lineage>
        <taxon>Eukaryota</taxon>
        <taxon>Fungi</taxon>
        <taxon>Dikarya</taxon>
        <taxon>Ascomycota</taxon>
        <taxon>Pezizomycotina</taxon>
        <taxon>Eurotiomycetes</taxon>
        <taxon>Eurotiomycetidae</taxon>
        <taxon>Onygenales</taxon>
        <taxon>Onygenaceae</taxon>
        <taxon>Ophidiomyces</taxon>
    </lineage>
</organism>
<comment type="caution">
    <text evidence="1">The sequence shown here is derived from an EMBL/GenBank/DDBJ whole genome shotgun (WGS) entry which is preliminary data.</text>
</comment>
<name>A0ACB8V4W7_9EURO</name>
<accession>A0ACB8V4W7</accession>